<proteinExistence type="predicted"/>
<name>A0A6S7JF16_PARCT</name>
<dbReference type="InterPro" id="IPR052748">
    <property type="entry name" value="ISR_Activator"/>
</dbReference>
<dbReference type="Proteomes" id="UP001152795">
    <property type="component" value="Unassembled WGS sequence"/>
</dbReference>
<accession>A0A6S7JF16</accession>
<protein>
    <submittedName>
        <fullName evidence="1">ERAD-associated E3 ubiquitin- ligase component HRD3A-like</fullName>
    </submittedName>
</protein>
<dbReference type="InterPro" id="IPR006597">
    <property type="entry name" value="Sel1-like"/>
</dbReference>
<dbReference type="OrthoDB" id="2384430at2759"/>
<comment type="caution">
    <text evidence="1">The sequence shown here is derived from an EMBL/GenBank/DDBJ whole genome shotgun (WGS) entry which is preliminary data.</text>
</comment>
<sequence length="174" mass="20232">MSETEMQEEGPRRRYKAPWSPDGPEYDPLLPYGPKVYLARKKKPDPWWIVALEVLVVVSVILFFIYMYYYIDHLHFHVTHAYARIGSSTAQHHVAHKYLRGHGTNQDHEQAMYWFRQAADNGHAGGAYNLVAAHFQGFKTDLQEHEIENMLKVAADGGHEEAKRALREMYPESY</sequence>
<dbReference type="SMART" id="SM00671">
    <property type="entry name" value="SEL1"/>
    <property type="match status" value="1"/>
</dbReference>
<dbReference type="PANTHER" id="PTHR45011">
    <property type="entry name" value="DAP3-BINDING CELL DEATH ENHANCER 1"/>
    <property type="match status" value="1"/>
</dbReference>
<dbReference type="Pfam" id="PF08238">
    <property type="entry name" value="Sel1"/>
    <property type="match status" value="1"/>
</dbReference>
<dbReference type="GO" id="GO:0016874">
    <property type="term" value="F:ligase activity"/>
    <property type="evidence" value="ECO:0007669"/>
    <property type="project" value="UniProtKB-KW"/>
</dbReference>
<dbReference type="SUPFAM" id="SSF81901">
    <property type="entry name" value="HCP-like"/>
    <property type="match status" value="1"/>
</dbReference>
<dbReference type="PANTHER" id="PTHR45011:SF1">
    <property type="entry name" value="DAP3-BINDING CELL DEATH ENHANCER 1"/>
    <property type="match status" value="1"/>
</dbReference>
<keyword evidence="2" id="KW-1185">Reference proteome</keyword>
<evidence type="ECO:0000313" key="2">
    <source>
        <dbReference type="Proteomes" id="UP001152795"/>
    </source>
</evidence>
<gene>
    <name evidence="1" type="ORF">PACLA_8A045616</name>
</gene>
<dbReference type="EMBL" id="CACRXK020014893">
    <property type="protein sequence ID" value="CAB4027590.1"/>
    <property type="molecule type" value="Genomic_DNA"/>
</dbReference>
<dbReference type="InterPro" id="IPR011990">
    <property type="entry name" value="TPR-like_helical_dom_sf"/>
</dbReference>
<organism evidence="1 2">
    <name type="scientific">Paramuricea clavata</name>
    <name type="common">Red gorgonian</name>
    <name type="synonym">Violescent sea-whip</name>
    <dbReference type="NCBI Taxonomy" id="317549"/>
    <lineage>
        <taxon>Eukaryota</taxon>
        <taxon>Metazoa</taxon>
        <taxon>Cnidaria</taxon>
        <taxon>Anthozoa</taxon>
        <taxon>Octocorallia</taxon>
        <taxon>Malacalcyonacea</taxon>
        <taxon>Plexauridae</taxon>
        <taxon>Paramuricea</taxon>
    </lineage>
</organism>
<dbReference type="Gene3D" id="1.25.40.10">
    <property type="entry name" value="Tetratricopeptide repeat domain"/>
    <property type="match status" value="1"/>
</dbReference>
<keyword evidence="1" id="KW-0436">Ligase</keyword>
<dbReference type="AlphaFoldDB" id="A0A6S7JF16"/>
<reference evidence="1" key="1">
    <citation type="submission" date="2020-04" db="EMBL/GenBank/DDBJ databases">
        <authorList>
            <person name="Alioto T."/>
            <person name="Alioto T."/>
            <person name="Gomez Garrido J."/>
        </authorList>
    </citation>
    <scope>NUCLEOTIDE SEQUENCE</scope>
    <source>
        <strain evidence="1">A484AB</strain>
    </source>
</reference>
<evidence type="ECO:0000313" key="1">
    <source>
        <dbReference type="EMBL" id="CAB4027590.1"/>
    </source>
</evidence>